<sequence>MKSKIVLLVLTTLLTFTTRVTAQNKTLKDTVVSRADIKPSFMGGNKELFDYIDKNLEHPKNAKTSDIKGRVDVSFIVEKDGRLTNIQIERSLSRSHNRKAKKLVRKMPRWKPALLGGQPVRFRFRLPVVFKTEINN</sequence>
<dbReference type="EMBL" id="CP102382">
    <property type="protein sequence ID" value="UUV22304.1"/>
    <property type="molecule type" value="Genomic_DNA"/>
</dbReference>
<evidence type="ECO:0000256" key="10">
    <source>
        <dbReference type="SAM" id="SignalP"/>
    </source>
</evidence>
<keyword evidence="8" id="KW-1133">Transmembrane helix</keyword>
<reference evidence="12 13" key="1">
    <citation type="submission" date="2022-08" db="EMBL/GenBank/DDBJ databases">
        <title>Myroides zhujiangensis sp. nov., a novel bacterium isolated from sediment in the Pearl River Estuary.</title>
        <authorList>
            <person name="Cui L."/>
        </authorList>
    </citation>
    <scope>NUCLEOTIDE SEQUENCE [LARGE SCALE GENOMIC DNA]</scope>
    <source>
        <strain evidence="12 13">SCSIO 72103</strain>
    </source>
</reference>
<feature type="signal peptide" evidence="10">
    <location>
        <begin position="1"/>
        <end position="22"/>
    </location>
</feature>
<name>A0ABY5NVC7_9FLAO</name>
<organism evidence="12 13">
    <name type="scientific">Paenimyroides aestuarii</name>
    <dbReference type="NCBI Taxonomy" id="2968490"/>
    <lineage>
        <taxon>Bacteria</taxon>
        <taxon>Pseudomonadati</taxon>
        <taxon>Bacteroidota</taxon>
        <taxon>Flavobacteriia</taxon>
        <taxon>Flavobacteriales</taxon>
        <taxon>Flavobacteriaceae</taxon>
        <taxon>Paenimyroides</taxon>
    </lineage>
</organism>
<keyword evidence="3" id="KW-0813">Transport</keyword>
<proteinExistence type="inferred from homology"/>
<evidence type="ECO:0000256" key="8">
    <source>
        <dbReference type="ARBA" id="ARBA00022989"/>
    </source>
</evidence>
<evidence type="ECO:0000256" key="4">
    <source>
        <dbReference type="ARBA" id="ARBA00022475"/>
    </source>
</evidence>
<keyword evidence="4" id="KW-1003">Cell membrane</keyword>
<keyword evidence="10" id="KW-0732">Signal</keyword>
<protein>
    <submittedName>
        <fullName evidence="12">Energy transducer TonB</fullName>
    </submittedName>
</protein>
<keyword evidence="7" id="KW-0653">Protein transport</keyword>
<feature type="domain" description="TonB C-terminal" evidence="11">
    <location>
        <begin position="43"/>
        <end position="136"/>
    </location>
</feature>
<keyword evidence="5" id="KW-0997">Cell inner membrane</keyword>
<evidence type="ECO:0000256" key="1">
    <source>
        <dbReference type="ARBA" id="ARBA00004383"/>
    </source>
</evidence>
<evidence type="ECO:0000313" key="13">
    <source>
        <dbReference type="Proteomes" id="UP001317001"/>
    </source>
</evidence>
<evidence type="ECO:0000259" key="11">
    <source>
        <dbReference type="PROSITE" id="PS52015"/>
    </source>
</evidence>
<keyword evidence="9" id="KW-0472">Membrane</keyword>
<feature type="chain" id="PRO_5045583001" evidence="10">
    <location>
        <begin position="23"/>
        <end position="136"/>
    </location>
</feature>
<keyword evidence="6" id="KW-0812">Transmembrane</keyword>
<evidence type="ECO:0000256" key="2">
    <source>
        <dbReference type="ARBA" id="ARBA00006555"/>
    </source>
</evidence>
<dbReference type="Proteomes" id="UP001317001">
    <property type="component" value="Chromosome"/>
</dbReference>
<gene>
    <name evidence="12" type="ORF">NPX36_04515</name>
</gene>
<evidence type="ECO:0000256" key="7">
    <source>
        <dbReference type="ARBA" id="ARBA00022927"/>
    </source>
</evidence>
<evidence type="ECO:0000256" key="6">
    <source>
        <dbReference type="ARBA" id="ARBA00022692"/>
    </source>
</evidence>
<dbReference type="NCBIfam" id="TIGR01352">
    <property type="entry name" value="tonB_Cterm"/>
    <property type="match status" value="1"/>
</dbReference>
<dbReference type="InterPro" id="IPR006260">
    <property type="entry name" value="TonB/TolA_C"/>
</dbReference>
<dbReference type="PROSITE" id="PS52015">
    <property type="entry name" value="TONB_CTD"/>
    <property type="match status" value="1"/>
</dbReference>
<comment type="similarity">
    <text evidence="2">Belongs to the TonB family.</text>
</comment>
<comment type="subcellular location">
    <subcellularLocation>
        <location evidence="1">Cell inner membrane</location>
        <topology evidence="1">Single-pass membrane protein</topology>
        <orientation evidence="1">Periplasmic side</orientation>
    </subcellularLocation>
</comment>
<dbReference type="InterPro" id="IPR037682">
    <property type="entry name" value="TonB_C"/>
</dbReference>
<evidence type="ECO:0000256" key="5">
    <source>
        <dbReference type="ARBA" id="ARBA00022519"/>
    </source>
</evidence>
<evidence type="ECO:0000256" key="3">
    <source>
        <dbReference type="ARBA" id="ARBA00022448"/>
    </source>
</evidence>
<keyword evidence="13" id="KW-1185">Reference proteome</keyword>
<dbReference type="RefSeq" id="WP_257500221.1">
    <property type="nucleotide sequence ID" value="NZ_CP102382.1"/>
</dbReference>
<evidence type="ECO:0000256" key="9">
    <source>
        <dbReference type="ARBA" id="ARBA00023136"/>
    </source>
</evidence>
<dbReference type="SUPFAM" id="SSF74653">
    <property type="entry name" value="TolA/TonB C-terminal domain"/>
    <property type="match status" value="1"/>
</dbReference>
<dbReference type="InterPro" id="IPR051045">
    <property type="entry name" value="TonB-dependent_transducer"/>
</dbReference>
<dbReference type="PANTHER" id="PTHR33446">
    <property type="entry name" value="PROTEIN TONB-RELATED"/>
    <property type="match status" value="1"/>
</dbReference>
<evidence type="ECO:0000313" key="12">
    <source>
        <dbReference type="EMBL" id="UUV22304.1"/>
    </source>
</evidence>
<accession>A0ABY5NVC7</accession>
<dbReference type="Gene3D" id="3.30.1150.10">
    <property type="match status" value="1"/>
</dbReference>
<dbReference type="PANTHER" id="PTHR33446:SF2">
    <property type="entry name" value="PROTEIN TONB"/>
    <property type="match status" value="1"/>
</dbReference>
<dbReference type="Pfam" id="PF03544">
    <property type="entry name" value="TonB_C"/>
    <property type="match status" value="1"/>
</dbReference>